<feature type="compositionally biased region" description="Low complexity" evidence="8">
    <location>
        <begin position="122"/>
        <end position="136"/>
    </location>
</feature>
<feature type="compositionally biased region" description="Low complexity" evidence="8">
    <location>
        <begin position="294"/>
        <end position="309"/>
    </location>
</feature>
<keyword evidence="6" id="KW-0479">Metal-binding</keyword>
<feature type="compositionally biased region" description="Low complexity" evidence="8">
    <location>
        <begin position="227"/>
        <end position="258"/>
    </location>
</feature>
<feature type="compositionally biased region" description="Polar residues" evidence="8">
    <location>
        <begin position="1057"/>
        <end position="1070"/>
    </location>
</feature>
<feature type="region of interest" description="Disordered" evidence="8">
    <location>
        <begin position="102"/>
        <end position="342"/>
    </location>
</feature>
<evidence type="ECO:0000256" key="4">
    <source>
        <dbReference type="ARBA" id="ARBA00012388"/>
    </source>
</evidence>
<comment type="similarity">
    <text evidence="3">Belongs to the DNA polymerase type-B-like family.</text>
</comment>
<evidence type="ECO:0000313" key="12">
    <source>
        <dbReference type="Proteomes" id="UP000723463"/>
    </source>
</evidence>
<feature type="compositionally biased region" description="Polar residues" evidence="8">
    <location>
        <begin position="155"/>
        <end position="181"/>
    </location>
</feature>
<evidence type="ECO:0000256" key="7">
    <source>
        <dbReference type="ARBA" id="ARBA00022842"/>
    </source>
</evidence>
<dbReference type="Gene3D" id="1.10.1410.10">
    <property type="match status" value="1"/>
</dbReference>
<feature type="compositionally biased region" description="Low complexity" evidence="8">
    <location>
        <begin position="829"/>
        <end position="839"/>
    </location>
</feature>
<dbReference type="InterPro" id="IPR054708">
    <property type="entry name" value="MTPAP-like_central"/>
</dbReference>
<keyword evidence="12" id="KW-1185">Reference proteome</keyword>
<evidence type="ECO:0000313" key="11">
    <source>
        <dbReference type="EMBL" id="KAF9537490.1"/>
    </source>
</evidence>
<dbReference type="Pfam" id="PF22600">
    <property type="entry name" value="MTPAP-like_central"/>
    <property type="match status" value="1"/>
</dbReference>
<feature type="compositionally biased region" description="Polar residues" evidence="8">
    <location>
        <begin position="105"/>
        <end position="120"/>
    </location>
</feature>
<dbReference type="SUPFAM" id="SSF81301">
    <property type="entry name" value="Nucleotidyltransferase"/>
    <property type="match status" value="1"/>
</dbReference>
<dbReference type="PANTHER" id="PTHR12271:SF113">
    <property type="entry name" value="POLY(A) RNA POLYMERASE CID11"/>
    <property type="match status" value="1"/>
</dbReference>
<evidence type="ECO:0000256" key="5">
    <source>
        <dbReference type="ARBA" id="ARBA00022679"/>
    </source>
</evidence>
<evidence type="ECO:0000256" key="1">
    <source>
        <dbReference type="ARBA" id="ARBA00001936"/>
    </source>
</evidence>
<feature type="region of interest" description="Disordered" evidence="8">
    <location>
        <begin position="761"/>
        <end position="844"/>
    </location>
</feature>
<gene>
    <name evidence="11" type="ORF">EC957_008077</name>
</gene>
<feature type="region of interest" description="Disordered" evidence="8">
    <location>
        <begin position="1010"/>
        <end position="1031"/>
    </location>
</feature>
<feature type="domain" description="Poly(A) RNA polymerase mitochondrial-like central palm" evidence="10">
    <location>
        <begin position="396"/>
        <end position="527"/>
    </location>
</feature>
<feature type="compositionally biased region" description="Low complexity" evidence="8">
    <location>
        <begin position="942"/>
        <end position="959"/>
    </location>
</feature>
<keyword evidence="5" id="KW-0808">Transferase</keyword>
<dbReference type="InterPro" id="IPR002058">
    <property type="entry name" value="PAP_assoc"/>
</dbReference>
<dbReference type="GO" id="GO:0031123">
    <property type="term" value="P:RNA 3'-end processing"/>
    <property type="evidence" value="ECO:0007669"/>
    <property type="project" value="TreeGrafter"/>
</dbReference>
<feature type="compositionally biased region" description="Polar residues" evidence="8">
    <location>
        <begin position="877"/>
        <end position="892"/>
    </location>
</feature>
<dbReference type="CDD" id="cd05402">
    <property type="entry name" value="NT_PAP_TUTase"/>
    <property type="match status" value="1"/>
</dbReference>
<feature type="compositionally biased region" description="Basic residues" evidence="8">
    <location>
        <begin position="1071"/>
        <end position="1086"/>
    </location>
</feature>
<dbReference type="SUPFAM" id="SSF81631">
    <property type="entry name" value="PAP/OAS1 substrate-binding domain"/>
    <property type="match status" value="1"/>
</dbReference>
<dbReference type="PANTHER" id="PTHR12271">
    <property type="entry name" value="POLY A POLYMERASE CID PAP -RELATED"/>
    <property type="match status" value="1"/>
</dbReference>
<sequence length="1132" mass="122365">MLPLSSQSSHELTVVDSFFINQEQDPDHQPISIKSPPTDALLSRHGQLLHSNNNHLHLHGQQGQTLAHPSVTLHSHPLNQQQHQSHQPPHQMHHQELLGQIRPDSPTSLEDSLSEGSVDSLSVGSTDSADSVDSADIPNPLFHHGLNNNNNNNNARPPSSDRNQSSSILTHPTSPSSNGLRSRNEQQHLITKPKTLTPRLLNTFDSPMMATPPLSPTRQPAPCEFTQESSVQESSQESHPAVAVATTPTAATAAIAAPERSSPTKAHKSGSSSNGSGNHGNGGGGGQGDRRRNQAAARSRAESAPPTARTSWPDQPPVDPTGPVVSVESPRIPNQRPSAQPVSAWNSLLTGVSPVRVNPRPVVRPPTRSNGSPSSNEQRRLQDVPIMLSPEREGRLTMEMYSLFETILPTEESHQRRTRLISKIEEIVETEWPGQDIKVLPFGSTINDLGTNTSDVDICILTSWLGLQGVEMLAEVFRKHGMENVFCVPGARVPIVKLWDPELQLSCDMNINTQLGIMNSRMVKTYVAIDHRVRPFAMIIKHWARKRVLNDAANGGTISTYTWICMVINFLQMRSPPILPSLHDMPHELSPDNQVINGNNTSFFSDLAKLEGFGSANKESLGGLLYAFFRKFAIEFDYDHHVASVRHGCYLTKESKGWHLPGKHYRLLCVEEPFDTSRNLGNSCDMASSKGLKHEFKRALDTLNHNGSLDQVCEQWIFPSSYYHNTNNGYRNSNGNGQFSGNNTASLGRRYAAGYRSRPHARDAFDRNGSHNNGNNNGGGGGSDGSSGSSENYKANRSYNSSSSNSSNSSNGNAEGRQDRNYYERRPRSSSASAATSSSLPKPRLVETLLEDVKEHGAQAEKTLEGEPALALAKSESAGQNDTTGPHHTGSNRPRRSSVHSSDNTSGSGSYSSSTKQGDKPKAPGSPTSVNNSQRRSKPSATKGNSSEGSKSNNTNGSSNHGGSGGSHGRQKNGRSGNGSHRESGGHGSKAPRATVELCLADIAKTTPHLFAGSKSETPLPESSDAAPSVIVGAGGDVLEGAADAAKKKKTGKKSLLWSTNSNRGESGSNHHPHHHHQQHHGHRASKPQEHDNHNHSHRQKTTTHSTKTKTARVDEAGPLGDSTGDTLPRSP</sequence>
<feature type="compositionally biased region" description="Basic and acidic residues" evidence="8">
    <location>
        <begin position="856"/>
        <end position="865"/>
    </location>
</feature>
<feature type="compositionally biased region" description="Low complexity" evidence="8">
    <location>
        <begin position="786"/>
        <end position="813"/>
    </location>
</feature>
<keyword evidence="7" id="KW-0460">Magnesium</keyword>
<dbReference type="EMBL" id="JAAAXW010000394">
    <property type="protein sequence ID" value="KAF9537490.1"/>
    <property type="molecule type" value="Genomic_DNA"/>
</dbReference>
<reference evidence="11" key="1">
    <citation type="journal article" date="2020" name="Fungal Divers.">
        <title>Resolving the Mortierellaceae phylogeny through synthesis of multi-gene phylogenetics and phylogenomics.</title>
        <authorList>
            <person name="Vandepol N."/>
            <person name="Liber J."/>
            <person name="Desiro A."/>
            <person name="Na H."/>
            <person name="Kennedy M."/>
            <person name="Barry K."/>
            <person name="Grigoriev I.V."/>
            <person name="Miller A.N."/>
            <person name="O'Donnell K."/>
            <person name="Stajich J.E."/>
            <person name="Bonito G."/>
        </authorList>
    </citation>
    <scope>NUCLEOTIDE SEQUENCE</scope>
    <source>
        <strain evidence="11">NRRL 2591</strain>
    </source>
</reference>
<dbReference type="Pfam" id="PF03828">
    <property type="entry name" value="PAP_assoc"/>
    <property type="match status" value="1"/>
</dbReference>
<dbReference type="InterPro" id="IPR043519">
    <property type="entry name" value="NT_sf"/>
</dbReference>
<dbReference type="GO" id="GO:0046872">
    <property type="term" value="F:metal ion binding"/>
    <property type="evidence" value="ECO:0007669"/>
    <property type="project" value="UniProtKB-KW"/>
</dbReference>
<evidence type="ECO:0000256" key="3">
    <source>
        <dbReference type="ARBA" id="ARBA00008593"/>
    </source>
</evidence>
<proteinExistence type="inferred from homology"/>
<evidence type="ECO:0000259" key="9">
    <source>
        <dbReference type="Pfam" id="PF03828"/>
    </source>
</evidence>
<comment type="cofactor">
    <cofactor evidence="1">
        <name>Mn(2+)</name>
        <dbReference type="ChEBI" id="CHEBI:29035"/>
    </cofactor>
</comment>
<feature type="compositionally biased region" description="Low complexity" evidence="8">
    <location>
        <begin position="355"/>
        <end position="370"/>
    </location>
</feature>
<dbReference type="GO" id="GO:1990817">
    <property type="term" value="F:poly(A) RNA polymerase activity"/>
    <property type="evidence" value="ECO:0007669"/>
    <property type="project" value="UniProtKB-EC"/>
</dbReference>
<accession>A0A9P6EXS3</accession>
<evidence type="ECO:0000256" key="8">
    <source>
        <dbReference type="SAM" id="MobiDB-lite"/>
    </source>
</evidence>
<dbReference type="AlphaFoldDB" id="A0A9P6EXS3"/>
<dbReference type="GO" id="GO:0010605">
    <property type="term" value="P:negative regulation of macromolecule metabolic process"/>
    <property type="evidence" value="ECO:0007669"/>
    <property type="project" value="UniProtKB-ARBA"/>
</dbReference>
<name>A0A9P6EXS3_9FUNG</name>
<feature type="region of interest" description="Disordered" evidence="8">
    <location>
        <begin position="1043"/>
        <end position="1132"/>
    </location>
</feature>
<feature type="compositionally biased region" description="Low complexity" evidence="8">
    <location>
        <begin position="899"/>
        <end position="914"/>
    </location>
</feature>
<feature type="compositionally biased region" description="Gly residues" evidence="8">
    <location>
        <begin position="776"/>
        <end position="785"/>
    </location>
</feature>
<feature type="compositionally biased region" description="Basic and acidic residues" evidence="8">
    <location>
        <begin position="816"/>
        <end position="827"/>
    </location>
</feature>
<protein>
    <recommendedName>
        <fullName evidence="4">polynucleotide adenylyltransferase</fullName>
        <ecNumber evidence="4">2.7.7.19</ecNumber>
    </recommendedName>
</protein>
<feature type="compositionally biased region" description="Gly residues" evidence="8">
    <location>
        <begin position="277"/>
        <end position="287"/>
    </location>
</feature>
<comment type="caution">
    <text evidence="11">The sequence shown here is derived from an EMBL/GenBank/DDBJ whole genome shotgun (WGS) entry which is preliminary data.</text>
</comment>
<dbReference type="Gene3D" id="3.30.460.10">
    <property type="entry name" value="Beta Polymerase, domain 2"/>
    <property type="match status" value="1"/>
</dbReference>
<comment type="cofactor">
    <cofactor evidence="2">
        <name>Mg(2+)</name>
        <dbReference type="ChEBI" id="CHEBI:18420"/>
    </cofactor>
</comment>
<feature type="compositionally biased region" description="Basic residues" evidence="8">
    <location>
        <begin position="1096"/>
        <end position="1111"/>
    </location>
</feature>
<feature type="region of interest" description="Disordered" evidence="8">
    <location>
        <begin position="355"/>
        <end position="381"/>
    </location>
</feature>
<organism evidence="11 12">
    <name type="scientific">Mortierella hygrophila</name>
    <dbReference type="NCBI Taxonomy" id="979708"/>
    <lineage>
        <taxon>Eukaryota</taxon>
        <taxon>Fungi</taxon>
        <taxon>Fungi incertae sedis</taxon>
        <taxon>Mucoromycota</taxon>
        <taxon>Mortierellomycotina</taxon>
        <taxon>Mortierellomycetes</taxon>
        <taxon>Mortierellales</taxon>
        <taxon>Mortierellaceae</taxon>
        <taxon>Mortierella</taxon>
    </lineage>
</organism>
<dbReference type="Proteomes" id="UP000723463">
    <property type="component" value="Unassembled WGS sequence"/>
</dbReference>
<dbReference type="EC" id="2.7.7.19" evidence="4"/>
<evidence type="ECO:0000259" key="10">
    <source>
        <dbReference type="Pfam" id="PF22600"/>
    </source>
</evidence>
<evidence type="ECO:0000256" key="2">
    <source>
        <dbReference type="ARBA" id="ARBA00001946"/>
    </source>
</evidence>
<evidence type="ECO:0000256" key="6">
    <source>
        <dbReference type="ARBA" id="ARBA00022723"/>
    </source>
</evidence>
<feature type="region of interest" description="Disordered" evidence="8">
    <location>
        <begin position="856"/>
        <end position="994"/>
    </location>
</feature>
<feature type="domain" description="PAP-associated" evidence="9">
    <location>
        <begin position="620"/>
        <end position="677"/>
    </location>
</feature>